<keyword evidence="2" id="KW-0804">Transcription</keyword>
<gene>
    <name evidence="2" type="ORF">SAMN04487965_3121</name>
</gene>
<keyword evidence="2" id="KW-0240">DNA-directed RNA polymerase</keyword>
<dbReference type="GO" id="GO:0000428">
    <property type="term" value="C:DNA-directed RNA polymerase complex"/>
    <property type="evidence" value="ECO:0007669"/>
    <property type="project" value="UniProtKB-KW"/>
</dbReference>
<feature type="domain" description="RNA polymerase sigma factor 70 region 4 type 2" evidence="1">
    <location>
        <begin position="105"/>
        <end position="156"/>
    </location>
</feature>
<dbReference type="GO" id="GO:0016987">
    <property type="term" value="F:sigma factor activity"/>
    <property type="evidence" value="ECO:0007669"/>
    <property type="project" value="InterPro"/>
</dbReference>
<dbReference type="InterPro" id="IPR036388">
    <property type="entry name" value="WH-like_DNA-bd_sf"/>
</dbReference>
<dbReference type="Gene3D" id="1.10.10.10">
    <property type="entry name" value="Winged helix-like DNA-binding domain superfamily/Winged helix DNA-binding domain"/>
    <property type="match status" value="1"/>
</dbReference>
<dbReference type="Proteomes" id="UP000184170">
    <property type="component" value="Unassembled WGS sequence"/>
</dbReference>
<dbReference type="OrthoDB" id="9784272at2"/>
<dbReference type="GO" id="GO:0003677">
    <property type="term" value="F:DNA binding"/>
    <property type="evidence" value="ECO:0007669"/>
    <property type="project" value="InterPro"/>
</dbReference>
<evidence type="ECO:0000259" key="1">
    <source>
        <dbReference type="Pfam" id="PF08281"/>
    </source>
</evidence>
<organism evidence="2 3">
    <name type="scientific">Microbulbifer donghaiensis</name>
    <dbReference type="NCBI Taxonomy" id="494016"/>
    <lineage>
        <taxon>Bacteria</taxon>
        <taxon>Pseudomonadati</taxon>
        <taxon>Pseudomonadota</taxon>
        <taxon>Gammaproteobacteria</taxon>
        <taxon>Cellvibrionales</taxon>
        <taxon>Microbulbiferaceae</taxon>
        <taxon>Microbulbifer</taxon>
    </lineage>
</organism>
<accession>A0A1M5G939</accession>
<dbReference type="EMBL" id="FQVA01000005">
    <property type="protein sequence ID" value="SHG00204.1"/>
    <property type="molecule type" value="Genomic_DNA"/>
</dbReference>
<dbReference type="AlphaFoldDB" id="A0A1M5G939"/>
<protein>
    <submittedName>
        <fullName evidence="2">DNA-directed RNA polymerase specialized sigma subunit, sigma24 family</fullName>
    </submittedName>
</protein>
<dbReference type="Pfam" id="PF08281">
    <property type="entry name" value="Sigma70_r4_2"/>
    <property type="match status" value="1"/>
</dbReference>
<dbReference type="InterPro" id="IPR013324">
    <property type="entry name" value="RNA_pol_sigma_r3/r4-like"/>
</dbReference>
<dbReference type="GO" id="GO:0006352">
    <property type="term" value="P:DNA-templated transcription initiation"/>
    <property type="evidence" value="ECO:0007669"/>
    <property type="project" value="InterPro"/>
</dbReference>
<evidence type="ECO:0000313" key="2">
    <source>
        <dbReference type="EMBL" id="SHG00204.1"/>
    </source>
</evidence>
<name>A0A1M5G939_9GAMM</name>
<sequence>MSWKDFQHLDDESLLEYYHATRNPNAFRQLYTRHKDSLYRYCAQMNLACAGAVLEALWNRLLESPPQLHGRRLRSWIFIRANQLLRQYAGQDPDTPDAAPVSDNKLLAAIQQLPTIERNVLLLHMECGLPLATVADIEKTSLKKCREFYNRGKERLEEILHGPQRQPWRIEEVSEVTV</sequence>
<keyword evidence="3" id="KW-1185">Reference proteome</keyword>
<dbReference type="SUPFAM" id="SSF88659">
    <property type="entry name" value="Sigma3 and sigma4 domains of RNA polymerase sigma factors"/>
    <property type="match status" value="1"/>
</dbReference>
<evidence type="ECO:0000313" key="3">
    <source>
        <dbReference type="Proteomes" id="UP000184170"/>
    </source>
</evidence>
<dbReference type="RefSeq" id="WP_073276839.1">
    <property type="nucleotide sequence ID" value="NZ_FQVA01000005.1"/>
</dbReference>
<proteinExistence type="predicted"/>
<dbReference type="Gene3D" id="1.10.1740.10">
    <property type="match status" value="1"/>
</dbReference>
<reference evidence="3" key="1">
    <citation type="submission" date="2016-11" db="EMBL/GenBank/DDBJ databases">
        <authorList>
            <person name="Varghese N."/>
            <person name="Submissions S."/>
        </authorList>
    </citation>
    <scope>NUCLEOTIDE SEQUENCE [LARGE SCALE GENOMIC DNA]</scope>
    <source>
        <strain evidence="3">CGMCC 1.7063</strain>
    </source>
</reference>
<dbReference type="STRING" id="494016.SAMN04487965_3121"/>
<dbReference type="InterPro" id="IPR013249">
    <property type="entry name" value="RNA_pol_sigma70_r4_t2"/>
</dbReference>